<dbReference type="GO" id="GO:0046474">
    <property type="term" value="P:glycerophospholipid biosynthetic process"/>
    <property type="evidence" value="ECO:0007669"/>
    <property type="project" value="TreeGrafter"/>
</dbReference>
<evidence type="ECO:0000256" key="2">
    <source>
        <dbReference type="ARBA" id="ARBA00022679"/>
    </source>
</evidence>
<dbReference type="GO" id="GO:0030258">
    <property type="term" value="P:lipid modification"/>
    <property type="evidence" value="ECO:0007669"/>
    <property type="project" value="TreeGrafter"/>
</dbReference>
<dbReference type="EMBL" id="CAJHJG010003374">
    <property type="protein sequence ID" value="CAD6930759.1"/>
    <property type="molecule type" value="Genomic_DNA"/>
</dbReference>
<dbReference type="AlphaFoldDB" id="A0A177TYV8"/>
<keyword evidence="4 7" id="KW-1133">Transmembrane helix</keyword>
<dbReference type="GO" id="GO:0047184">
    <property type="term" value="F:1-acylglycerophosphocholine O-acyltransferase activity"/>
    <property type="evidence" value="ECO:0007669"/>
    <property type="project" value="TreeGrafter"/>
</dbReference>
<evidence type="ECO:0000256" key="1">
    <source>
        <dbReference type="ARBA" id="ARBA00004141"/>
    </source>
</evidence>
<accession>A0A177TYV8</accession>
<keyword evidence="6" id="KW-0012">Acyltransferase</keyword>
<dbReference type="Proteomes" id="UP000836402">
    <property type="component" value="Unassembled WGS sequence"/>
</dbReference>
<dbReference type="InterPro" id="IPR049941">
    <property type="entry name" value="LPLAT_7/PORCN-like"/>
</dbReference>
<keyword evidence="2" id="KW-0808">Transferase</keyword>
<reference evidence="8" key="3">
    <citation type="submission" date="2020-10" db="EMBL/GenBank/DDBJ databases">
        <authorList>
            <person name="Sedaghatjoo S."/>
        </authorList>
    </citation>
    <scope>NUCLEOTIDE SEQUENCE</scope>
    <source>
        <strain evidence="8">AZH3</strain>
    </source>
</reference>
<organism evidence="9 10">
    <name type="scientific">Tilletia caries</name>
    <name type="common">wheat bunt fungus</name>
    <dbReference type="NCBI Taxonomy" id="13290"/>
    <lineage>
        <taxon>Eukaryota</taxon>
        <taxon>Fungi</taxon>
        <taxon>Dikarya</taxon>
        <taxon>Basidiomycota</taxon>
        <taxon>Ustilaginomycotina</taxon>
        <taxon>Exobasidiomycetes</taxon>
        <taxon>Tilletiales</taxon>
        <taxon>Tilletiaceae</taxon>
        <taxon>Tilletia</taxon>
    </lineage>
</organism>
<comment type="subcellular location">
    <subcellularLocation>
        <location evidence="1">Membrane</location>
        <topology evidence="1">Multi-pass membrane protein</topology>
    </subcellularLocation>
</comment>
<dbReference type="Pfam" id="PF03062">
    <property type="entry name" value="MBOAT"/>
    <property type="match status" value="1"/>
</dbReference>
<keyword evidence="3 7" id="KW-0812">Transmembrane</keyword>
<protein>
    <recommendedName>
        <fullName evidence="12">MBOAT-domain-containing protein</fullName>
    </recommendedName>
</protein>
<evidence type="ECO:0000256" key="6">
    <source>
        <dbReference type="ARBA" id="ARBA00023315"/>
    </source>
</evidence>
<evidence type="ECO:0000256" key="5">
    <source>
        <dbReference type="ARBA" id="ARBA00023136"/>
    </source>
</evidence>
<dbReference type="Proteomes" id="UP000077671">
    <property type="component" value="Unassembled WGS sequence"/>
</dbReference>
<keyword evidence="11" id="KW-1185">Reference proteome</keyword>
<evidence type="ECO:0000313" key="11">
    <source>
        <dbReference type="Proteomes" id="UP000836402"/>
    </source>
</evidence>
<name>A0A177TYV8_9BASI</name>
<comment type="caution">
    <text evidence="9">The sequence shown here is derived from an EMBL/GenBank/DDBJ whole genome shotgun (WGS) entry which is preliminary data.</text>
</comment>
<evidence type="ECO:0000313" key="10">
    <source>
        <dbReference type="Proteomes" id="UP000077671"/>
    </source>
</evidence>
<dbReference type="InterPro" id="IPR004299">
    <property type="entry name" value="MBOAT_fam"/>
</dbReference>
<proteinExistence type="predicted"/>
<dbReference type="GO" id="GO:0003841">
    <property type="term" value="F:1-acylglycerol-3-phosphate O-acyltransferase activity"/>
    <property type="evidence" value="ECO:0007669"/>
    <property type="project" value="TreeGrafter"/>
</dbReference>
<keyword evidence="5 7" id="KW-0472">Membrane</keyword>
<evidence type="ECO:0000256" key="3">
    <source>
        <dbReference type="ARBA" id="ARBA00022692"/>
    </source>
</evidence>
<dbReference type="PANTHER" id="PTHR13906:SF4">
    <property type="entry name" value="LYSOPHOSPHOLIPID ACYLTRANSFERASE 6"/>
    <property type="match status" value="1"/>
</dbReference>
<sequence length="637" mass="70407">MASRFSTGGLPGLGPPSHPASLLHITRTTTPSIFSAFSARPQLVSSLGLSTMLDNAFDSLAAISGTPPDYVRLFTLFLASYPLALPLASLSPTQKHIYSLAITTTFLGPVMRLWPGYAQLVATSLATYYIAKNNVGGRKMPWIVMFFQMGHLIGNHLVRELTGIPLTTVEITAMQMVLCMNLTTFAWDVYDGQQRTDAQCDPQQRESRIVRFPSLLEFAGYVSYFPGVLIGPSTRFNDYIAWARGDLYVRARADDPAAAIAAQERGTKNIKRTAPPQGRYPAAAKELLIGIAATALFSVFGATYTYGKLILPASQGGWSDQPLLVKIGLMQIAGLVARLKYYGIWSLTNGACVLSGLAYNGVRPNGKERWDRCKNIDIIHIEFANNWKELLDHWNQNTNIWLRNNIYKRVAKPGKKPGFKSTMLTFITSAFWHGISPGYYLTFVLGGLNQSAARTLRRHVRPLFFTDPRAPNPSVRAALIKKKNKNGSSAAAAAAKQETAPARPSRYTPGQWLYSVLSVASVQLTLNFTVVPFMLLTISDSLKAWREVGYYGALMTVGAMLAFRVGGLGQLLDQRSGVAERRRVERREREREKKEGEKDLRVLDGEVVEEAVQQGGEAIQEGAQVVKETFEEKRKDL</sequence>
<feature type="transmembrane region" description="Helical" evidence="7">
    <location>
        <begin position="512"/>
        <end position="536"/>
    </location>
</feature>
<dbReference type="PANTHER" id="PTHR13906">
    <property type="entry name" value="PORCUPINE"/>
    <property type="match status" value="1"/>
</dbReference>
<evidence type="ECO:0000313" key="9">
    <source>
        <dbReference type="EMBL" id="KAE8247573.1"/>
    </source>
</evidence>
<evidence type="ECO:0000256" key="4">
    <source>
        <dbReference type="ARBA" id="ARBA00022989"/>
    </source>
</evidence>
<dbReference type="GO" id="GO:0016020">
    <property type="term" value="C:membrane"/>
    <property type="evidence" value="ECO:0007669"/>
    <property type="project" value="UniProtKB-SubCell"/>
</dbReference>
<feature type="transmembrane region" description="Helical" evidence="7">
    <location>
        <begin position="548"/>
        <end position="572"/>
    </location>
</feature>
<gene>
    <name evidence="9" type="ORF">A4X03_0g7013</name>
    <name evidence="8" type="ORF">JKIAZH3_G6924</name>
</gene>
<evidence type="ECO:0008006" key="12">
    <source>
        <dbReference type="Google" id="ProtNLM"/>
    </source>
</evidence>
<reference evidence="9" key="1">
    <citation type="submission" date="2016-04" db="EMBL/GenBank/DDBJ databases">
        <authorList>
            <person name="Nguyen H.D."/>
            <person name="Kesanakurti P."/>
            <person name="Cullis J."/>
            <person name="Levesque C.A."/>
            <person name="Hambleton S."/>
        </authorList>
    </citation>
    <scope>NUCLEOTIDE SEQUENCE</scope>
    <source>
        <strain evidence="9">DAOMC 238032</strain>
    </source>
</reference>
<evidence type="ECO:0000256" key="7">
    <source>
        <dbReference type="SAM" id="Phobius"/>
    </source>
</evidence>
<dbReference type="GO" id="GO:0005783">
    <property type="term" value="C:endoplasmic reticulum"/>
    <property type="evidence" value="ECO:0007669"/>
    <property type="project" value="TreeGrafter"/>
</dbReference>
<reference evidence="9" key="2">
    <citation type="journal article" date="2019" name="IMA Fungus">
        <title>Genome sequencing and comparison of five Tilletia species to identify candidate genes for the detection of regulated species infecting wheat.</title>
        <authorList>
            <person name="Nguyen H.D.T."/>
            <person name="Sultana T."/>
            <person name="Kesanakurti P."/>
            <person name="Hambleton S."/>
        </authorList>
    </citation>
    <scope>NUCLEOTIDE SEQUENCE</scope>
    <source>
        <strain evidence="9">DAOMC 238032</strain>
    </source>
</reference>
<evidence type="ECO:0000313" key="8">
    <source>
        <dbReference type="EMBL" id="CAD6930759.1"/>
    </source>
</evidence>
<dbReference type="EMBL" id="LWDD02001514">
    <property type="protein sequence ID" value="KAE8247573.1"/>
    <property type="molecule type" value="Genomic_DNA"/>
</dbReference>